<protein>
    <recommendedName>
        <fullName evidence="4">DUF4832 domain-containing protein</fullName>
    </recommendedName>
</protein>
<reference evidence="2 3" key="1">
    <citation type="journal article" date="2019" name="Nat. Med.">
        <title>A library of human gut bacterial isolates paired with longitudinal multiomics data enables mechanistic microbiome research.</title>
        <authorList>
            <person name="Poyet M."/>
            <person name="Groussin M."/>
            <person name="Gibbons S.M."/>
            <person name="Avila-Pacheco J."/>
            <person name="Jiang X."/>
            <person name="Kearney S.M."/>
            <person name="Perrotta A.R."/>
            <person name="Berdy B."/>
            <person name="Zhao S."/>
            <person name="Lieberman T.D."/>
            <person name="Swanson P.K."/>
            <person name="Smith M."/>
            <person name="Roesemann S."/>
            <person name="Alexander J.E."/>
            <person name="Rich S.A."/>
            <person name="Livny J."/>
            <person name="Vlamakis H."/>
            <person name="Clish C."/>
            <person name="Bullock K."/>
            <person name="Deik A."/>
            <person name="Scott J."/>
            <person name="Pierce K.A."/>
            <person name="Xavier R.J."/>
            <person name="Alm E.J."/>
        </authorList>
    </citation>
    <scope>NUCLEOTIDE SEQUENCE [LARGE SCALE GENOMIC DNA]</scope>
    <source>
        <strain evidence="2 3">BIOML-A73</strain>
    </source>
</reference>
<dbReference type="AlphaFoldDB" id="A0A4Q5DA47"/>
<proteinExistence type="predicted"/>
<name>A0A4Q5DA47_9BACE</name>
<evidence type="ECO:0000256" key="1">
    <source>
        <dbReference type="SAM" id="SignalP"/>
    </source>
</evidence>
<dbReference type="Gene3D" id="3.20.20.510">
    <property type="entry name" value="Uncharacterised protein PF12979, DUF3863"/>
    <property type="match status" value="1"/>
</dbReference>
<feature type="chain" id="PRO_5030097618" description="DUF4832 domain-containing protein" evidence="1">
    <location>
        <begin position="22"/>
        <end position="546"/>
    </location>
</feature>
<dbReference type="InterPro" id="IPR011330">
    <property type="entry name" value="Glyco_hydro/deAcase_b/a-brl"/>
</dbReference>
<comment type="caution">
    <text evidence="2">The sequence shown here is derived from an EMBL/GenBank/DDBJ whole genome shotgun (WGS) entry which is preliminary data.</text>
</comment>
<evidence type="ECO:0000313" key="3">
    <source>
        <dbReference type="Proteomes" id="UP000474077"/>
    </source>
</evidence>
<evidence type="ECO:0000313" key="2">
    <source>
        <dbReference type="EMBL" id="KAB6081249.1"/>
    </source>
</evidence>
<dbReference type="SUPFAM" id="SSF88713">
    <property type="entry name" value="Glycoside hydrolase/deacetylase"/>
    <property type="match status" value="1"/>
</dbReference>
<feature type="signal peptide" evidence="1">
    <location>
        <begin position="1"/>
        <end position="21"/>
    </location>
</feature>
<accession>A0A4Q5DA47</accession>
<organism evidence="2 3">
    <name type="scientific">Bacteroides xylanisolvens</name>
    <dbReference type="NCBI Taxonomy" id="371601"/>
    <lineage>
        <taxon>Bacteria</taxon>
        <taxon>Pseudomonadati</taxon>
        <taxon>Bacteroidota</taxon>
        <taxon>Bacteroidia</taxon>
        <taxon>Bacteroidales</taxon>
        <taxon>Bacteroidaceae</taxon>
        <taxon>Bacteroides</taxon>
    </lineage>
</organism>
<gene>
    <name evidence="2" type="ORF">GA560_15015</name>
</gene>
<dbReference type="GO" id="GO:0005975">
    <property type="term" value="P:carbohydrate metabolic process"/>
    <property type="evidence" value="ECO:0007669"/>
    <property type="project" value="InterPro"/>
</dbReference>
<dbReference type="Proteomes" id="UP000474077">
    <property type="component" value="Unassembled WGS sequence"/>
</dbReference>
<dbReference type="EMBL" id="WDER01000042">
    <property type="protein sequence ID" value="KAB6081249.1"/>
    <property type="molecule type" value="Genomic_DNA"/>
</dbReference>
<keyword evidence="1" id="KW-0732">Signal</keyword>
<sequence>MMKLFFSITILLFLAVTNGTAKNNHPPRIVNIINFIRQLEPRDNNITEDVLYETVCEQVKLLKKYNMRGTFLLQYDALINPRYQSLLKEEMKRGTEVGGWWEITQPHVEAVGLKWRGRYPWDWHADVGFAVGYTPEEREKLVDVYMEKFKEIFGKYPASVGSWFIDAHTLRYMYEKYGIVSSCTCRDQYGTDGYTLWGGYWNQAYYPSRLNGYMPAQTKEGQIPVPVFRMLGSDPIYQYDTSLGESAQGVITLEPVWEAGRNEKWVRYFFKSIFEDPCIGFNYTQVGQENSFTWAGIKKGLGVQFPLLDSLAQAGDIQIKTLEEAGRWFKKKYPVTPPTSVTALTDAQDNGNRTVWFNSRFYRTNLLWNDYSIRFRDIHLFDERIESDYLKRRGTSNQCVFTTCPIVDGFLWSTPKEYAAIRFYTIKNGAEKEVIIKNVEVKTVNDSKMQLRCVATDQSAYTITLSEREIKIEGKTSNPWKLKLEVATGKTLPLKVKGNNSLTGELKGISYGIVCLKGNVKQSGNTVSLNPENNRLIIDCSSRDFK</sequence>
<evidence type="ECO:0008006" key="4">
    <source>
        <dbReference type="Google" id="ProtNLM"/>
    </source>
</evidence>
<dbReference type="RefSeq" id="WP_053095332.1">
    <property type="nucleotide sequence ID" value="NZ_RCXZ01000031.1"/>
</dbReference>